<dbReference type="PANTHER" id="PTHR24100:SF151">
    <property type="entry name" value="ICOS LIGAND"/>
    <property type="match status" value="1"/>
</dbReference>
<dbReference type="Proteomes" id="UP000265100">
    <property type="component" value="Chromosome 3"/>
</dbReference>
<dbReference type="PROSITE" id="PS50835">
    <property type="entry name" value="IG_LIKE"/>
    <property type="match status" value="2"/>
</dbReference>
<keyword evidence="4 11" id="KW-1133">Transmembrane helix</keyword>
<feature type="domain" description="Ig-like" evidence="13">
    <location>
        <begin position="3"/>
        <end position="139"/>
    </location>
</feature>
<evidence type="ECO:0000256" key="11">
    <source>
        <dbReference type="SAM" id="Phobius"/>
    </source>
</evidence>
<feature type="domain" description="Ig-like" evidence="13">
    <location>
        <begin position="159"/>
        <end position="241"/>
    </location>
</feature>
<dbReference type="SUPFAM" id="SSF48726">
    <property type="entry name" value="Immunoglobulin"/>
    <property type="match status" value="2"/>
</dbReference>
<feature type="compositionally biased region" description="Polar residues" evidence="10">
    <location>
        <begin position="425"/>
        <end position="446"/>
    </location>
</feature>
<evidence type="ECO:0000313" key="15">
    <source>
        <dbReference type="Ensembl" id="ENSACLP00000050568.1"/>
    </source>
</evidence>
<dbReference type="SMART" id="SM00409">
    <property type="entry name" value="IG"/>
    <property type="match status" value="1"/>
</dbReference>
<dbReference type="InterPro" id="IPR013783">
    <property type="entry name" value="Ig-like_fold"/>
</dbReference>
<evidence type="ECO:0000256" key="7">
    <source>
        <dbReference type="ARBA" id="ARBA00023180"/>
    </source>
</evidence>
<evidence type="ECO:0000259" key="14">
    <source>
        <dbReference type="PROSITE" id="PS51841"/>
    </source>
</evidence>
<dbReference type="FunFam" id="2.60.40.10:FF:000088">
    <property type="entry name" value="Butyrophilin subfamily 1 member A1"/>
    <property type="match status" value="1"/>
</dbReference>
<evidence type="ECO:0000256" key="6">
    <source>
        <dbReference type="ARBA" id="ARBA00023157"/>
    </source>
</evidence>
<feature type="chain" id="PRO_5044305599" description="Ig-like domain-containing protein" evidence="12">
    <location>
        <begin position="33"/>
        <end position="554"/>
    </location>
</feature>
<keyword evidence="5 11" id="KW-0472">Membrane</keyword>
<dbReference type="InterPro" id="IPR050504">
    <property type="entry name" value="IgSF_BTN/MOG"/>
</dbReference>
<dbReference type="Pfam" id="PF00932">
    <property type="entry name" value="LTD"/>
    <property type="match status" value="1"/>
</dbReference>
<comment type="similarity">
    <text evidence="9">Belongs to the SKINT family.</text>
</comment>
<dbReference type="GO" id="GO:0005102">
    <property type="term" value="F:signaling receptor binding"/>
    <property type="evidence" value="ECO:0007669"/>
    <property type="project" value="TreeGrafter"/>
</dbReference>
<dbReference type="InterPro" id="IPR003599">
    <property type="entry name" value="Ig_sub"/>
</dbReference>
<dbReference type="PROSITE" id="PS51841">
    <property type="entry name" value="LTD"/>
    <property type="match status" value="1"/>
</dbReference>
<dbReference type="Pfam" id="PF22705">
    <property type="entry name" value="C2-set_3"/>
    <property type="match status" value="1"/>
</dbReference>
<dbReference type="GO" id="GO:0042110">
    <property type="term" value="P:T cell activation"/>
    <property type="evidence" value="ECO:0007669"/>
    <property type="project" value="UniProtKB-ARBA"/>
</dbReference>
<accession>A0AAX7T1C3</accession>
<evidence type="ECO:0000313" key="16">
    <source>
        <dbReference type="Proteomes" id="UP000265100"/>
    </source>
</evidence>
<organism evidence="15 16">
    <name type="scientific">Astatotilapia calliptera</name>
    <name type="common">Eastern happy</name>
    <name type="synonym">Chromis callipterus</name>
    <dbReference type="NCBI Taxonomy" id="8154"/>
    <lineage>
        <taxon>Eukaryota</taxon>
        <taxon>Metazoa</taxon>
        <taxon>Chordata</taxon>
        <taxon>Craniata</taxon>
        <taxon>Vertebrata</taxon>
        <taxon>Euteleostomi</taxon>
        <taxon>Actinopterygii</taxon>
        <taxon>Neopterygii</taxon>
        <taxon>Teleostei</taxon>
        <taxon>Neoteleostei</taxon>
        <taxon>Acanthomorphata</taxon>
        <taxon>Ovalentaria</taxon>
        <taxon>Cichlomorphae</taxon>
        <taxon>Cichliformes</taxon>
        <taxon>Cichlidae</taxon>
        <taxon>African cichlids</taxon>
        <taxon>Pseudocrenilabrinae</taxon>
        <taxon>Haplochromini</taxon>
        <taxon>Astatotilapia</taxon>
    </lineage>
</organism>
<feature type="domain" description="LTD" evidence="14">
    <location>
        <begin position="436"/>
        <end position="554"/>
    </location>
</feature>
<feature type="signal peptide" evidence="12">
    <location>
        <begin position="1"/>
        <end position="32"/>
    </location>
</feature>
<dbReference type="GO" id="GO:0050852">
    <property type="term" value="P:T cell receptor signaling pathway"/>
    <property type="evidence" value="ECO:0007669"/>
    <property type="project" value="TreeGrafter"/>
</dbReference>
<dbReference type="FunFam" id="2.60.40.10:FF:000142">
    <property type="entry name" value="V-set domain-containing T-cell activation inhibitor 1"/>
    <property type="match status" value="1"/>
</dbReference>
<dbReference type="Ensembl" id="ENSACLT00000043095.1">
    <property type="protein sequence ID" value="ENSACLP00000050568.1"/>
    <property type="gene ID" value="ENSACLG00000035548.1"/>
</dbReference>
<keyword evidence="8" id="KW-0393">Immunoglobulin domain</keyword>
<dbReference type="SMART" id="SM00406">
    <property type="entry name" value="IGv"/>
    <property type="match status" value="1"/>
</dbReference>
<evidence type="ECO:0000256" key="1">
    <source>
        <dbReference type="ARBA" id="ARBA00004370"/>
    </source>
</evidence>
<dbReference type="GO" id="GO:0050863">
    <property type="term" value="P:regulation of T cell activation"/>
    <property type="evidence" value="ECO:0007669"/>
    <property type="project" value="UniProtKB-ARBA"/>
</dbReference>
<dbReference type="InterPro" id="IPR013106">
    <property type="entry name" value="Ig_V-set"/>
</dbReference>
<sequence length="554" mass="62831">MLPQIDVLSLSPLKVFSILVFHLLIHLNRAESQVVGPHQPVVALVDDDVILPCHVEPAEDVTAEILEWTRSDMNPRFVHVWRSGQDLVNTRNPSYRGRASLFINELKRGNISLKLSKVKLSDEGTYECSIPLMEKKSFVKLVVASHAARSLLISLSGSGENRGGVVLQCESAGWYPEPELLWLDGEGNLLSAGPAETLRGPDDLYTVSSRVTVEKRHSNNINCRVQQKQISKSRETHKHVPDEFFELTSCSAAPIVIALAVSLAVSIILILIGVFFIWRQNKTNVRRAHCPESDKTERDQEKDKLMSQDIVACEKNHHAAEEKLKEEHRQLEKKDAEISNMKKECAKNQHAVEEKLKEADEKLKEAHRQLEKKDAEISNMKKECEKNQHAAEEKLKEEHRQLEKKDAEISNMKKEPDTSKPPPEKSQTSFEEQNKSDSANHSSKTGDITLVEVEKNGSYIFLKNTSSENKLLSGWKLKLQINNRESAAYKFKENFILKAGETLLLKQDAVKKPIKPDADLVWIYMVNWNIGDDVKIDLISNTGEEQMLFKNKIM</sequence>
<dbReference type="GeneTree" id="ENSGT01050000244843"/>
<keyword evidence="7" id="KW-0325">Glycoprotein</keyword>
<dbReference type="InterPro" id="IPR053896">
    <property type="entry name" value="BTN3A2-like_Ig-C"/>
</dbReference>
<keyword evidence="6" id="KW-1015">Disulfide bond</keyword>
<dbReference type="PANTHER" id="PTHR24100">
    <property type="entry name" value="BUTYROPHILIN"/>
    <property type="match status" value="1"/>
</dbReference>
<name>A0AAX7T1C3_ASTCA</name>
<dbReference type="InterPro" id="IPR036415">
    <property type="entry name" value="Lamin_tail_dom_sf"/>
</dbReference>
<feature type="transmembrane region" description="Helical" evidence="11">
    <location>
        <begin position="255"/>
        <end position="278"/>
    </location>
</feature>
<evidence type="ECO:0000256" key="4">
    <source>
        <dbReference type="ARBA" id="ARBA00022989"/>
    </source>
</evidence>
<dbReference type="GO" id="GO:0001817">
    <property type="term" value="P:regulation of cytokine production"/>
    <property type="evidence" value="ECO:0007669"/>
    <property type="project" value="TreeGrafter"/>
</dbReference>
<dbReference type="Gene3D" id="2.60.40.10">
    <property type="entry name" value="Immunoglobulins"/>
    <property type="match status" value="2"/>
</dbReference>
<evidence type="ECO:0000256" key="5">
    <source>
        <dbReference type="ARBA" id="ARBA00023136"/>
    </source>
</evidence>
<evidence type="ECO:0000256" key="12">
    <source>
        <dbReference type="SAM" id="SignalP"/>
    </source>
</evidence>
<dbReference type="GO" id="GO:0009897">
    <property type="term" value="C:external side of plasma membrane"/>
    <property type="evidence" value="ECO:0007669"/>
    <property type="project" value="TreeGrafter"/>
</dbReference>
<evidence type="ECO:0000259" key="13">
    <source>
        <dbReference type="PROSITE" id="PS50835"/>
    </source>
</evidence>
<dbReference type="Gene3D" id="2.60.40.1260">
    <property type="entry name" value="Lamin Tail domain"/>
    <property type="match status" value="1"/>
</dbReference>
<reference evidence="15" key="2">
    <citation type="submission" date="2025-08" db="UniProtKB">
        <authorList>
            <consortium name="Ensembl"/>
        </authorList>
    </citation>
    <scope>IDENTIFICATION</scope>
</reference>
<feature type="region of interest" description="Disordered" evidence="10">
    <location>
        <begin position="320"/>
        <end position="447"/>
    </location>
</feature>
<evidence type="ECO:0000256" key="10">
    <source>
        <dbReference type="SAM" id="MobiDB-lite"/>
    </source>
</evidence>
<evidence type="ECO:0000256" key="8">
    <source>
        <dbReference type="ARBA" id="ARBA00023319"/>
    </source>
</evidence>
<dbReference type="InterPro" id="IPR001322">
    <property type="entry name" value="Lamin_tail_dom"/>
</dbReference>
<comment type="subcellular location">
    <subcellularLocation>
        <location evidence="1">Membrane</location>
    </subcellularLocation>
</comment>
<keyword evidence="2 11" id="KW-0812">Transmembrane</keyword>
<evidence type="ECO:0000256" key="3">
    <source>
        <dbReference type="ARBA" id="ARBA00022729"/>
    </source>
</evidence>
<dbReference type="InterPro" id="IPR007110">
    <property type="entry name" value="Ig-like_dom"/>
</dbReference>
<reference evidence="15" key="3">
    <citation type="submission" date="2025-09" db="UniProtKB">
        <authorList>
            <consortium name="Ensembl"/>
        </authorList>
    </citation>
    <scope>IDENTIFICATION</scope>
</reference>
<dbReference type="SUPFAM" id="SSF74853">
    <property type="entry name" value="Lamin A/C globular tail domain"/>
    <property type="match status" value="1"/>
</dbReference>
<dbReference type="GO" id="GO:1903037">
    <property type="term" value="P:regulation of leukocyte cell-cell adhesion"/>
    <property type="evidence" value="ECO:0007669"/>
    <property type="project" value="UniProtKB-ARBA"/>
</dbReference>
<protein>
    <recommendedName>
        <fullName evidence="17">Ig-like domain-containing protein</fullName>
    </recommendedName>
</protein>
<dbReference type="Pfam" id="PF07686">
    <property type="entry name" value="V-set"/>
    <property type="match status" value="1"/>
</dbReference>
<keyword evidence="3 12" id="KW-0732">Signal</keyword>
<feature type="compositionally biased region" description="Basic and acidic residues" evidence="10">
    <location>
        <begin position="320"/>
        <end position="418"/>
    </location>
</feature>
<proteinExistence type="inferred from homology"/>
<dbReference type="InterPro" id="IPR036179">
    <property type="entry name" value="Ig-like_dom_sf"/>
</dbReference>
<evidence type="ECO:0000256" key="9">
    <source>
        <dbReference type="ARBA" id="ARBA00038221"/>
    </source>
</evidence>
<evidence type="ECO:0000256" key="2">
    <source>
        <dbReference type="ARBA" id="ARBA00022692"/>
    </source>
</evidence>
<keyword evidence="16" id="KW-1185">Reference proteome</keyword>
<dbReference type="AlphaFoldDB" id="A0AAX7T1C3"/>
<evidence type="ECO:0008006" key="17">
    <source>
        <dbReference type="Google" id="ProtNLM"/>
    </source>
</evidence>
<reference evidence="15" key="1">
    <citation type="submission" date="2018-05" db="EMBL/GenBank/DDBJ databases">
        <authorList>
            <person name="Datahose"/>
        </authorList>
    </citation>
    <scope>NUCLEOTIDE SEQUENCE</scope>
</reference>